<dbReference type="GO" id="GO:0032580">
    <property type="term" value="C:Golgi cisterna membrane"/>
    <property type="evidence" value="ECO:0007669"/>
    <property type="project" value="UniProtKB-SubCell"/>
</dbReference>
<dbReference type="GeneID" id="109468081"/>
<comment type="subcellular location">
    <subcellularLocation>
        <location evidence="1">Golgi apparatus</location>
        <location evidence="1">Golgi stack membrane</location>
        <topology evidence="1">Single-pass type II membrane protein</topology>
    </subcellularLocation>
</comment>
<evidence type="ECO:0000256" key="6">
    <source>
        <dbReference type="ARBA" id="ARBA00022968"/>
    </source>
</evidence>
<keyword evidence="3" id="KW-0328">Glycosyltransferase</keyword>
<dbReference type="Gene3D" id="3.90.1480.20">
    <property type="entry name" value="Glycosyl transferase family 29"/>
    <property type="match status" value="2"/>
</dbReference>
<proteinExistence type="inferred from homology"/>
<keyword evidence="8" id="KW-0333">Golgi apparatus</keyword>
<reference evidence="16" key="1">
    <citation type="submission" date="2025-08" db="UniProtKB">
        <authorList>
            <consortium name="RefSeq"/>
        </authorList>
    </citation>
    <scope>IDENTIFICATION</scope>
    <source>
        <tissue evidence="16">Gonad</tissue>
    </source>
</reference>
<keyword evidence="4" id="KW-0808">Transferase</keyword>
<dbReference type="OrthoDB" id="10040984at2759"/>
<sequence>MVDRRHIFIAVLCLCIFGNILLIEFPITVIIGSPHGNTTGLQFRLVGIGVPTTLGNVGNVQRVMPRPVGAHITYNTTQTQLLLNVDTTTSKPSFTGETGNVSLLNSTMEDPQTIMWREEMLCKIKTKIPFSTISKTSVKKSTDQAVLPEERMETVVHYNTCAVVGSGHGSRLHTYGREIDGHDAVLRFNCAPTEKFEEFVGSRTDIRLINTQIPGRECTNEFWNDSIAMFNHEITVIRNINAINLAPSGVVMMLHLCNWVHVYGIVPSTRDKTNLRYYYNERPAVTHGVHSFGQERQYIRTLSLTSDQDMDDTGIALLQGLATVHCDSHELH</sequence>
<dbReference type="InterPro" id="IPR038578">
    <property type="entry name" value="GT29-like_sf"/>
</dbReference>
<keyword evidence="5 14" id="KW-0812">Transmembrane</keyword>
<evidence type="ECO:0000256" key="5">
    <source>
        <dbReference type="ARBA" id="ARBA00022692"/>
    </source>
</evidence>
<gene>
    <name evidence="16" type="primary">LOC109468081</name>
</gene>
<protein>
    <recommendedName>
        <fullName evidence="13">beta-galactoside alpha-(2,6)-sialyltransferase</fullName>
        <ecNumber evidence="13">2.4.3.1</ecNumber>
    </recommendedName>
</protein>
<keyword evidence="6" id="KW-0735">Signal-anchor</keyword>
<keyword evidence="11" id="KW-0325">Glycoprotein</keyword>
<dbReference type="GO" id="GO:0003835">
    <property type="term" value="F:beta-galactoside alpha-2,6-sialyltransferase activity"/>
    <property type="evidence" value="ECO:0007669"/>
    <property type="project" value="UniProtKB-EC"/>
</dbReference>
<keyword evidence="9 14" id="KW-0472">Membrane</keyword>
<evidence type="ECO:0000256" key="2">
    <source>
        <dbReference type="ARBA" id="ARBA00006003"/>
    </source>
</evidence>
<evidence type="ECO:0000256" key="3">
    <source>
        <dbReference type="ARBA" id="ARBA00022676"/>
    </source>
</evidence>
<dbReference type="Proteomes" id="UP000515135">
    <property type="component" value="Unplaced"/>
</dbReference>
<dbReference type="PANTHER" id="PTHR46059:SF1">
    <property type="entry name" value="BETA-GALACTOSIDE ALPHA-2,6-SIALYLTRANSFERASE"/>
    <property type="match status" value="1"/>
</dbReference>
<dbReference type="AlphaFoldDB" id="A0A6P4YJA7"/>
<evidence type="ECO:0000256" key="4">
    <source>
        <dbReference type="ARBA" id="ARBA00022679"/>
    </source>
</evidence>
<evidence type="ECO:0000256" key="13">
    <source>
        <dbReference type="ARBA" id="ARBA00034329"/>
    </source>
</evidence>
<keyword evidence="7 14" id="KW-1133">Transmembrane helix</keyword>
<evidence type="ECO:0000313" key="16">
    <source>
        <dbReference type="RefSeq" id="XP_019621879.1"/>
    </source>
</evidence>
<keyword evidence="15" id="KW-1185">Reference proteome</keyword>
<organism evidence="15 16">
    <name type="scientific">Branchiostoma belcheri</name>
    <name type="common">Amphioxus</name>
    <dbReference type="NCBI Taxonomy" id="7741"/>
    <lineage>
        <taxon>Eukaryota</taxon>
        <taxon>Metazoa</taxon>
        <taxon>Chordata</taxon>
        <taxon>Cephalochordata</taxon>
        <taxon>Leptocardii</taxon>
        <taxon>Amphioxiformes</taxon>
        <taxon>Branchiostomatidae</taxon>
        <taxon>Branchiostoma</taxon>
    </lineage>
</organism>
<evidence type="ECO:0000256" key="1">
    <source>
        <dbReference type="ARBA" id="ARBA00004447"/>
    </source>
</evidence>
<comment type="similarity">
    <text evidence="2">Belongs to the glycosyltransferase 29 family.</text>
</comment>
<evidence type="ECO:0000256" key="9">
    <source>
        <dbReference type="ARBA" id="ARBA00023136"/>
    </source>
</evidence>
<dbReference type="EC" id="2.4.3.1" evidence="13"/>
<evidence type="ECO:0000256" key="14">
    <source>
        <dbReference type="SAM" id="Phobius"/>
    </source>
</evidence>
<dbReference type="RefSeq" id="XP_019621879.1">
    <property type="nucleotide sequence ID" value="XM_019766320.1"/>
</dbReference>
<dbReference type="InterPro" id="IPR001675">
    <property type="entry name" value="Glyco_trans_29"/>
</dbReference>
<keyword evidence="10" id="KW-1015">Disulfide bond</keyword>
<evidence type="ECO:0000256" key="12">
    <source>
        <dbReference type="ARBA" id="ARBA00034249"/>
    </source>
</evidence>
<accession>A0A6P4YJA7</accession>
<evidence type="ECO:0000313" key="15">
    <source>
        <dbReference type="Proteomes" id="UP000515135"/>
    </source>
</evidence>
<evidence type="ECO:0000256" key="11">
    <source>
        <dbReference type="ARBA" id="ARBA00023180"/>
    </source>
</evidence>
<name>A0A6P4YJA7_BRABE</name>
<evidence type="ECO:0000256" key="8">
    <source>
        <dbReference type="ARBA" id="ARBA00023034"/>
    </source>
</evidence>
<comment type="catalytic activity">
    <reaction evidence="12">
        <text>a beta-D-galactoside + CMP-N-acetyl-beta-neuraminate = an N-acetyl-alpha-neuraminyl-(2-&gt;6)-beta-D-galactosyl derivative + CMP + H(+)</text>
        <dbReference type="Rhea" id="RHEA:52104"/>
        <dbReference type="ChEBI" id="CHEBI:15378"/>
        <dbReference type="ChEBI" id="CHEBI:28034"/>
        <dbReference type="ChEBI" id="CHEBI:57812"/>
        <dbReference type="ChEBI" id="CHEBI:60377"/>
        <dbReference type="ChEBI" id="CHEBI:136398"/>
        <dbReference type="EC" id="2.4.3.1"/>
    </reaction>
</comment>
<feature type="transmembrane region" description="Helical" evidence="14">
    <location>
        <begin position="7"/>
        <end position="31"/>
    </location>
</feature>
<evidence type="ECO:0000256" key="7">
    <source>
        <dbReference type="ARBA" id="ARBA00022989"/>
    </source>
</evidence>
<dbReference type="PANTHER" id="PTHR46059">
    <property type="entry name" value="BETA-GALACTOSIDE ALPHA-2,6-SIALYLTRANSFERASE"/>
    <property type="match status" value="1"/>
</dbReference>
<evidence type="ECO:0000256" key="10">
    <source>
        <dbReference type="ARBA" id="ARBA00023157"/>
    </source>
</evidence>
<dbReference type="GO" id="GO:0097503">
    <property type="term" value="P:sialylation"/>
    <property type="evidence" value="ECO:0007669"/>
    <property type="project" value="TreeGrafter"/>
</dbReference>
<dbReference type="KEGG" id="bbel:109468081"/>
<dbReference type="Pfam" id="PF00777">
    <property type="entry name" value="Glyco_transf_29"/>
    <property type="match status" value="2"/>
</dbReference>